<evidence type="ECO:0000313" key="1">
    <source>
        <dbReference type="EMBL" id="KWU51946.1"/>
    </source>
</evidence>
<dbReference type="EMBL" id="LRMR01000005">
    <property type="protein sequence ID" value="KWU51946.1"/>
    <property type="molecule type" value="Genomic_DNA"/>
</dbReference>
<dbReference type="OrthoDB" id="6402073at2"/>
<dbReference type="AlphaFoldDB" id="A0A0X7K8N3"/>
<protein>
    <submittedName>
        <fullName evidence="1">Uncharacterized protein</fullName>
    </submittedName>
</protein>
<sequence>MERTIKKDKTAGEQLKLICAECRIPQKHVVLTSMEDCIKESNFESEKSYQIVQCLNCEALCFRSEYDDSESHAYDMETGEDFHWTSVDIFPHRTAGRFKIKDSFLLPPIVRQAYDELVDAMNAGQTILAGLGIRVLLE</sequence>
<proteinExistence type="predicted"/>
<reference evidence="2" key="1">
    <citation type="submission" date="2016-01" db="EMBL/GenBank/DDBJ databases">
        <authorList>
            <person name="Gamez R.M."/>
            <person name="Rodriguez F."/>
            <person name="Bernal J.F."/>
            <person name="Agarwala R."/>
            <person name="Landsman D."/>
            <person name="Marino-Ramirez L."/>
        </authorList>
    </citation>
    <scope>NUCLEOTIDE SEQUENCE [LARGE SCALE GENOMIC DNA]</scope>
    <source>
        <strain evidence="2">Ps006</strain>
    </source>
</reference>
<dbReference type="RefSeq" id="WP_060752934.1">
    <property type="nucleotide sequence ID" value="NZ_LRMR01000005.1"/>
</dbReference>
<gene>
    <name evidence="1" type="ORF">AWV77_03695</name>
</gene>
<organism evidence="1 2">
    <name type="scientific">Pseudomonas palleroniana</name>
    <dbReference type="NCBI Taxonomy" id="191390"/>
    <lineage>
        <taxon>Bacteria</taxon>
        <taxon>Pseudomonadati</taxon>
        <taxon>Pseudomonadota</taxon>
        <taxon>Gammaproteobacteria</taxon>
        <taxon>Pseudomonadales</taxon>
        <taxon>Pseudomonadaceae</taxon>
        <taxon>Pseudomonas</taxon>
    </lineage>
</organism>
<accession>A0A0X7K8N3</accession>
<dbReference type="Proteomes" id="UP000067111">
    <property type="component" value="Unassembled WGS sequence"/>
</dbReference>
<name>A0A0X7K8N3_9PSED</name>
<comment type="caution">
    <text evidence="1">The sequence shown here is derived from an EMBL/GenBank/DDBJ whole genome shotgun (WGS) entry which is preliminary data.</text>
</comment>
<evidence type="ECO:0000313" key="2">
    <source>
        <dbReference type="Proteomes" id="UP000067111"/>
    </source>
</evidence>